<evidence type="ECO:0000313" key="2">
    <source>
        <dbReference type="Proteomes" id="UP000814243"/>
    </source>
</evidence>
<name>A0A922MXY4_SPOEX</name>
<comment type="caution">
    <text evidence="1">The sequence shown here is derived from an EMBL/GenBank/DDBJ whole genome shotgun (WGS) entry which is preliminary data.</text>
</comment>
<evidence type="ECO:0000313" key="1">
    <source>
        <dbReference type="EMBL" id="KAH9644736.1"/>
    </source>
</evidence>
<organism evidence="1 2">
    <name type="scientific">Spodoptera exigua</name>
    <name type="common">Beet armyworm</name>
    <name type="synonym">Noctua fulgens</name>
    <dbReference type="NCBI Taxonomy" id="7107"/>
    <lineage>
        <taxon>Eukaryota</taxon>
        <taxon>Metazoa</taxon>
        <taxon>Ecdysozoa</taxon>
        <taxon>Arthropoda</taxon>
        <taxon>Hexapoda</taxon>
        <taxon>Insecta</taxon>
        <taxon>Pterygota</taxon>
        <taxon>Neoptera</taxon>
        <taxon>Endopterygota</taxon>
        <taxon>Lepidoptera</taxon>
        <taxon>Glossata</taxon>
        <taxon>Ditrysia</taxon>
        <taxon>Noctuoidea</taxon>
        <taxon>Noctuidae</taxon>
        <taxon>Amphipyrinae</taxon>
        <taxon>Spodoptera</taxon>
    </lineage>
</organism>
<sequence length="71" mass="8015">MASSRAFGSLSFSIGVGLLVKEAGFQNSVCVPALLLYFAVVVNSRRQELVLENYWANKHMLQHAKTQYYYV</sequence>
<accession>A0A922MXY4</accession>
<reference evidence="1" key="1">
    <citation type="journal article" date="2021" name="G3 (Bethesda)">
        <title>Genome and transcriptome analysis of the beet armyworm Spodoptera exigua reveals targets for pest control. .</title>
        <authorList>
            <person name="Simon S."/>
            <person name="Breeschoten T."/>
            <person name="Jansen H.J."/>
            <person name="Dirks R.P."/>
            <person name="Schranz M.E."/>
            <person name="Ros V.I.D."/>
        </authorList>
    </citation>
    <scope>NUCLEOTIDE SEQUENCE</scope>
    <source>
        <strain evidence="1">TB_SE_WUR_2020</strain>
    </source>
</reference>
<proteinExistence type="predicted"/>
<dbReference type="AlphaFoldDB" id="A0A922MXY4"/>
<gene>
    <name evidence="1" type="ORF">HF086_003841</name>
</gene>
<protein>
    <submittedName>
        <fullName evidence="1">Uncharacterized protein</fullName>
    </submittedName>
</protein>
<dbReference type="EMBL" id="JACEFF010000068">
    <property type="protein sequence ID" value="KAH9644736.1"/>
    <property type="molecule type" value="Genomic_DNA"/>
</dbReference>
<dbReference type="Proteomes" id="UP000814243">
    <property type="component" value="Unassembled WGS sequence"/>
</dbReference>